<accession>A0A3A1U2P1</accession>
<gene>
    <name evidence="1" type="ORF">D1781_03840</name>
</gene>
<evidence type="ECO:0000313" key="1">
    <source>
        <dbReference type="EMBL" id="RIX30560.1"/>
    </source>
</evidence>
<protein>
    <submittedName>
        <fullName evidence="1">GAF domain-containing protein</fullName>
    </submittedName>
</protein>
<dbReference type="PANTHER" id="PTHR43102:SF2">
    <property type="entry name" value="GAF DOMAIN-CONTAINING PROTEIN"/>
    <property type="match status" value="1"/>
</dbReference>
<dbReference type="AlphaFoldDB" id="A0A3A1U2P1"/>
<dbReference type="InterPro" id="IPR029016">
    <property type="entry name" value="GAF-like_dom_sf"/>
</dbReference>
<proteinExistence type="predicted"/>
<dbReference type="PANTHER" id="PTHR43102">
    <property type="entry name" value="SLR1143 PROTEIN"/>
    <property type="match status" value="1"/>
</dbReference>
<evidence type="ECO:0000313" key="2">
    <source>
        <dbReference type="Proteomes" id="UP000265742"/>
    </source>
</evidence>
<sequence>MDRNPPTGRSTRLAMQRLHHNGARPVKVLLIGDRDHLLGEVEGRTLAERAADRMWLTTRHGVDLDVLSDLAPVLRAVQGVFRTWRLWRYDVVLVALGEDLDSARRPRTLARVGDLLEEVIEDAAAATEVVVVAPPVAAPARSRHSAAPEDRLRSAVGRLGSTRVRFRTVEPAEDPLAHDRAWATALGEEVADSVGRLDAQGAAGTAAALRDRPDDEAERQRALDDLRIVGRGPDPRLDDLVELARTAFGTESAEINFIDHDRQWKMAVAGAERGENPRAHSFCNQTITRAEPTVVSDARLDPVLRESPLVQGPHPIRFYIAHPIESADGYRIGSFCVYDPEPRDVRGLDLSVLRDLALLAQAEITGADAPPTGIPPELAAH</sequence>
<dbReference type="Proteomes" id="UP000265742">
    <property type="component" value="Unassembled WGS sequence"/>
</dbReference>
<comment type="caution">
    <text evidence="1">The sequence shown here is derived from an EMBL/GenBank/DDBJ whole genome shotgun (WGS) entry which is preliminary data.</text>
</comment>
<keyword evidence="2" id="KW-1185">Reference proteome</keyword>
<dbReference type="RefSeq" id="WP_119480922.1">
    <property type="nucleotide sequence ID" value="NZ_QXTG01000001.1"/>
</dbReference>
<dbReference type="Gene3D" id="3.30.450.40">
    <property type="match status" value="1"/>
</dbReference>
<dbReference type="OrthoDB" id="9151676at2"/>
<reference evidence="2" key="1">
    <citation type="submission" date="2018-09" db="EMBL/GenBank/DDBJ databases">
        <authorList>
            <person name="Kim I."/>
        </authorList>
    </citation>
    <scope>NUCLEOTIDE SEQUENCE [LARGE SCALE GENOMIC DNA]</scope>
    <source>
        <strain evidence="2">DD4a</strain>
    </source>
</reference>
<organism evidence="1 2">
    <name type="scientific">Amnibacterium setariae</name>
    <dbReference type="NCBI Taxonomy" id="2306585"/>
    <lineage>
        <taxon>Bacteria</taxon>
        <taxon>Bacillati</taxon>
        <taxon>Actinomycetota</taxon>
        <taxon>Actinomycetes</taxon>
        <taxon>Micrococcales</taxon>
        <taxon>Microbacteriaceae</taxon>
        <taxon>Amnibacterium</taxon>
    </lineage>
</organism>
<dbReference type="SUPFAM" id="SSF55781">
    <property type="entry name" value="GAF domain-like"/>
    <property type="match status" value="1"/>
</dbReference>
<dbReference type="EMBL" id="QXTG01000001">
    <property type="protein sequence ID" value="RIX30560.1"/>
    <property type="molecule type" value="Genomic_DNA"/>
</dbReference>
<name>A0A3A1U2P1_9MICO</name>